<proteinExistence type="predicted"/>
<evidence type="ECO:0000256" key="1">
    <source>
        <dbReference type="SAM" id="SignalP"/>
    </source>
</evidence>
<keyword evidence="1" id="KW-0732">Signal</keyword>
<evidence type="ECO:0000313" key="3">
    <source>
        <dbReference type="WBParaSite" id="PgR226_g001_t02"/>
    </source>
</evidence>
<evidence type="ECO:0000313" key="2">
    <source>
        <dbReference type="Proteomes" id="UP000887569"/>
    </source>
</evidence>
<accession>A0A915CIX7</accession>
<feature type="chain" id="PRO_5037011625" evidence="1">
    <location>
        <begin position="34"/>
        <end position="2918"/>
    </location>
</feature>
<sequence>HRRFSLAMRRVPSRLLSWVLVLVVFASIRDSKAAQGCVEIVERNVPNAIVTKSVRVCLKGCKSGTEIRITCKEFYYFKNADYAHGQLLTCRNGKWLNKRNIEEAPGKCLAGCEVLTNDDMMNATYILQPPQKSYPNGNKHYWSAGTRIRTKCKPGFAFDYPAWRRIGMDDYKCIGGQIGWQRKIGSLVSMGGVDGRPGLCKPLCNALDPLNDYAPGTRAVAKPGKDGTVTIDGKNYVYDRFLYVFKCEPGLNFAKSGPHFEAGQQELVCRGGAEGYYDVQTQQINAQPVECTKPGCASFMRHLDKNATVSKVGKRCRSLNSNSIPTGCQATIKCSQFHYFEKSAYGNGQVLTCTDKGWRDQNNEAYNVNEPAKCGWGCRALAPDADMSNATYEGDGPPTNENLIFQNGDEKYWASGVKVTTRCKKGFVRQNPRERNEPYSFVCRGGSEGWLNLATGRTNVKPGGCEAVCAEVKTMPEGTVIKRRPKLKVSFDGVDHIMPGAIYIFQCAEGYDYPASAPYAKDKQQEVYCSGGASGYRDMTTGAFNAKPYPCQKSGAEGCDPIGTSNSDIILDKSRCILQEGKMPKGCTLEIRCKLNYYPRNMRAIDARTGVQKLQCVGGNDGWVNVVDGSKNATPLACLPGCEMISSGEMKNAALVTQISSTSIIFISGKKLMRRGAEATFRCINGYVMESEAERDQGAVKFVCEGGPDKWRNTVTGRKGVQPIQCLSTCPAFPDPPKGTIFASYPDQFFENGGMRVIQNAKYEFKCAKGYHYPNNTAHSQSGRQKMICHANGNLDGYYDPDTEKYNAKMVRCVRGEMPGCTKISKQSPPPHTKVLQMEGCSLANGKTAIGCVVQLQCEDGFFTTQDWYTDGGTQELICVDDGEQSVWKDKNHNSVAEFIQCQPGCQRVPMRNSIVIKDAQIFIRNAAKQFFQPGAMMTIKCSTGTLTATGNVEEAGRSRDFQCRGGNEGWLDVATGASERWPGESCKNTCLSISGEEGFSFKQQPASFEIDNIMKVLEGSKYIIKCKEGYHYVDGVHEAENQQVLICGSNGRYLDRSNANLISAEKQVNEAAKCVKNVGPGCRDIVQQNALISERTCNGASIDGCSLVVTCKPGFIPGEKAYLASGVQRLRCVNGNDWVDQNGAIVLGAFNCVPACLQPPTTNGEVSVERNSSSTITVNKYVYVLPGGTIDVTCKDGFVWTATSNKRRLQTVHCVGGDKNWKNDEAENIDIADEACTGICPLQRLSLPDNTRLVQNATFFEYHGETYALGKTSFVFECKPGYVYAEGSAHYQARKQTVRCNPDTRKFEDVEAHSTTVKLEGCIRPPNANECKEIMQNAVSTQVNVQKCNKDGDFYSTGCTITVQCKPGFYPEDSYLKVVTQQLRCGPSGSGWTDQFNKVITGPLRCTRGCLPRLASTNTTMSTNTVVTMQNTIYVLPDGATAKCSMRESVVNVKRNVMMKTEDYHPFYCADNASRTDNSSKSIDFDDSCVNCCAAIKNLPKGVELFKRPYEFVHNGKTYAFMSKPYVFKCKPGFTYAAGTMWAQKGRQALMCSGQSHMYEDLDTGAKNARLEACEELKGCREIHQREDMTVVLEGCVTSGDIYTAGCRIKIMCPTTPQQYPSNSNYLKDGYQRLTCRSDGSGWVDQFGAAITAPMGCTLGCIPRPAVSSAADRNSNAWNLTVRINGVELTCISGSSSVTVKKKIREDDHGFYCKVSSRSLTHDDQATFADRCTNACFAFEHIPDSVVVKQRPWRLFDFKGKTNFIVPFNGIYEFECKDAGSYFANTNRATKRRLQCDGKTSTYTELDTGEKNVTLTPCIQGNGMRHSTVINTSFIHPSANNINNSFMSDKWMWQQGNDWQQGSGWQPSAPWQQGTGWQQGTELRGIAICALPRMSDDDTKTVFRDENCINAEKETVGCSIRIDCEQGYILNGIKQISMATAQIKCQSNGMWIDEISQIPISNVNDLGCVPARGVPARIATSSGAQRCRTLNFTKNRGEVVKARRICTGARFEQAYCQYDIQCVNGIIGITSTNRASIFCEQNGRWRLKHSSILVDSAKLLRCKSGISNQRELCKAGNLVSDGTRLIKKRRRCNRLSRQPYGCQVDIVCPEGLLIRWNNHTSNRVSAVCERNGRWRLKSGQLSFVDLNNLRCRPALEDDNITSVLSVMRRRKACKPIRLKNPERGIVKRSAACAKTDDVGCIYSIECINGYVIEANDQRSQHLLLVCGNDLKWREEMTFAIIEEVDELDCKPGDAGKLSGCKGGAIASDESKRVRKRKRCTKENRQPYQCQIDVTCLDGFVIGGSRTLANQANMVCQRNGEWKEKHTDLLIRNIDELVCQPGITINGTELSTCPTITLDDGRGSTLRTVLAGAPLCSYDIHCSHGYVVVQTNNEQMQMMCEPNSTKCKDVGTGTVFSFVDTLRCVPAMGTKPITQKWIECDVVELHDSEGQKIKRRRRCKGKGRESSGCQYDITCSSGFILNVDGMKAVRMSIVCDSNGKWKEKHSKVVITELNKLRCTPVPHRNNKATQPSPTNITQILPGYNVRKRCTPIIPHSDVSRKLQVTGECHSRFSIGCQYNITCHKGYVMKRSKDDVDKLVVECENNGEWIDRSTGLVVDDVNELICVPGNGKDGAKECEGVMLKGDEKKLVKKRRRCTGNHSQPADCQYDVKCTQGLVININELKADRMSVVCGRDGRWREKQSNLLINDVNALDCVKLNVVEKGSCMRAFTRSDERKSVMRTSQCNTWNLRGCQYRVNCRRGLVLNIFEKETASAVIICASNGKWLEKTSKFPVEDINNVDCVLPRNGTTMALKRPGNLHRCFLPQIENTGTRRARIVSNCTQGEVKYGRSGCRYDILCTQGFTIELNDLKRDRLSVVCQPDGLWRVLSSEGVIENIERFDCVPGISHISVYIFDEAY</sequence>
<keyword evidence="2" id="KW-1185">Reference proteome</keyword>
<feature type="signal peptide" evidence="1">
    <location>
        <begin position="1"/>
        <end position="33"/>
    </location>
</feature>
<dbReference type="WBParaSite" id="PgR226_g001_t02">
    <property type="protein sequence ID" value="PgR226_g001_t02"/>
    <property type="gene ID" value="PgR226_g001"/>
</dbReference>
<reference evidence="3" key="1">
    <citation type="submission" date="2022-11" db="UniProtKB">
        <authorList>
            <consortium name="WormBaseParasite"/>
        </authorList>
    </citation>
    <scope>IDENTIFICATION</scope>
</reference>
<dbReference type="Proteomes" id="UP000887569">
    <property type="component" value="Unplaced"/>
</dbReference>
<protein>
    <submittedName>
        <fullName evidence="3">Sushi domain-containing protein</fullName>
    </submittedName>
</protein>
<name>A0A915CIX7_PARUN</name>
<organism evidence="2 3">
    <name type="scientific">Parascaris univalens</name>
    <name type="common">Nematode worm</name>
    <dbReference type="NCBI Taxonomy" id="6257"/>
    <lineage>
        <taxon>Eukaryota</taxon>
        <taxon>Metazoa</taxon>
        <taxon>Ecdysozoa</taxon>
        <taxon>Nematoda</taxon>
        <taxon>Chromadorea</taxon>
        <taxon>Rhabditida</taxon>
        <taxon>Spirurina</taxon>
        <taxon>Ascaridomorpha</taxon>
        <taxon>Ascaridoidea</taxon>
        <taxon>Ascarididae</taxon>
        <taxon>Parascaris</taxon>
    </lineage>
</organism>